<evidence type="ECO:0000313" key="2">
    <source>
        <dbReference type="Proteomes" id="UP000663671"/>
    </source>
</evidence>
<reference evidence="1" key="1">
    <citation type="submission" date="2021-01" db="EMBL/GenBank/DDBJ databases">
        <title>Chromosome-level genome assembly of a human fungal pathogen reveals clustering of transcriptionally co-regulated genes.</title>
        <authorList>
            <person name="Voorhies M."/>
            <person name="Cohen S."/>
            <person name="Shea T.P."/>
            <person name="Petrus S."/>
            <person name="Munoz J.F."/>
            <person name="Poplawski S."/>
            <person name="Goldman W.E."/>
            <person name="Michael T."/>
            <person name="Cuomo C.A."/>
            <person name="Sil A."/>
            <person name="Beyhan S."/>
        </authorList>
    </citation>
    <scope>NUCLEOTIDE SEQUENCE</scope>
    <source>
        <strain evidence="1">WU24</strain>
    </source>
</reference>
<organism evidence="1 2">
    <name type="scientific">Ajellomyces capsulatus</name>
    <name type="common">Darling's disease fungus</name>
    <name type="synonym">Histoplasma capsulatum</name>
    <dbReference type="NCBI Taxonomy" id="5037"/>
    <lineage>
        <taxon>Eukaryota</taxon>
        <taxon>Fungi</taxon>
        <taxon>Dikarya</taxon>
        <taxon>Ascomycota</taxon>
        <taxon>Pezizomycotina</taxon>
        <taxon>Eurotiomycetes</taxon>
        <taxon>Eurotiomycetidae</taxon>
        <taxon>Onygenales</taxon>
        <taxon>Ajellomycetaceae</taxon>
        <taxon>Histoplasma</taxon>
    </lineage>
</organism>
<name>A0A8A1MCT9_AJECA</name>
<accession>A0A8A1MCT9</accession>
<dbReference type="AlphaFoldDB" id="A0A8A1MCT9"/>
<dbReference type="EMBL" id="CP069111">
    <property type="protein sequence ID" value="QSS62322.1"/>
    <property type="molecule type" value="Genomic_DNA"/>
</dbReference>
<gene>
    <name evidence="1" type="ORF">I7I51_04500</name>
</gene>
<sequence>MNPGPKALFNESATMGRIVDSNVAVRQKLAGLPCKGHIVLHFLLLCEVLGKAIIGVEISVPRHWQLSLAKKCSCQLDVPAKLASIYLDEASLNNPDYETFS</sequence>
<evidence type="ECO:0000313" key="1">
    <source>
        <dbReference type="EMBL" id="QSS62322.1"/>
    </source>
</evidence>
<protein>
    <submittedName>
        <fullName evidence="1">Uncharacterized protein</fullName>
    </submittedName>
</protein>
<dbReference type="VEuPathDB" id="FungiDB:I7I51_04500"/>
<proteinExistence type="predicted"/>
<dbReference type="Proteomes" id="UP000663671">
    <property type="component" value="Chromosome 5"/>
</dbReference>